<evidence type="ECO:0000313" key="8">
    <source>
        <dbReference type="Proteomes" id="UP000189705"/>
    </source>
</evidence>
<evidence type="ECO:0000259" key="7">
    <source>
        <dbReference type="Pfam" id="PF02988"/>
    </source>
</evidence>
<feature type="domain" description="Phospholipase A2 inhibitor N-terminal" evidence="7">
    <location>
        <begin position="21"/>
        <end position="101"/>
    </location>
</feature>
<dbReference type="AlphaFoldDB" id="A0A3Q0HJV8"/>
<dbReference type="PANTHER" id="PTHR20914:SF30">
    <property type="entry name" value="LY6_PLAUR DOMAIN CONTAINING 9"/>
    <property type="match status" value="1"/>
</dbReference>
<comment type="subcellular location">
    <subcellularLocation>
        <location evidence="1">Secreted</location>
    </subcellularLocation>
</comment>
<dbReference type="Gene3D" id="2.10.60.10">
    <property type="entry name" value="CD59"/>
    <property type="match status" value="2"/>
</dbReference>
<dbReference type="InterPro" id="IPR050918">
    <property type="entry name" value="CNF-like_PLA2_Inhibitor"/>
</dbReference>
<dbReference type="KEGG" id="asn:102368396"/>
<dbReference type="Proteomes" id="UP000189705">
    <property type="component" value="Unplaced"/>
</dbReference>
<evidence type="ECO:0000256" key="4">
    <source>
        <dbReference type="ARBA" id="ARBA00023157"/>
    </source>
</evidence>
<evidence type="ECO:0000259" key="6">
    <source>
        <dbReference type="Pfam" id="PF00021"/>
    </source>
</evidence>
<keyword evidence="5" id="KW-0732">Signal</keyword>
<proteinExistence type="inferred from homology"/>
<keyword evidence="8" id="KW-1185">Reference proteome</keyword>
<dbReference type="SUPFAM" id="SSF57302">
    <property type="entry name" value="Snake toxin-like"/>
    <property type="match status" value="2"/>
</dbReference>
<dbReference type="GO" id="GO:0005576">
    <property type="term" value="C:extracellular region"/>
    <property type="evidence" value="ECO:0007669"/>
    <property type="project" value="UniProtKB-SubCell"/>
</dbReference>
<dbReference type="GeneID" id="102368396"/>
<dbReference type="Pfam" id="PF00021">
    <property type="entry name" value="UPAR_LY6"/>
    <property type="match status" value="1"/>
</dbReference>
<dbReference type="InterPro" id="IPR016054">
    <property type="entry name" value="LY6_UPA_recep-like"/>
</dbReference>
<evidence type="ECO:0000256" key="1">
    <source>
        <dbReference type="ARBA" id="ARBA00004613"/>
    </source>
</evidence>
<comment type="similarity">
    <text evidence="2">Belongs to the CNF-like-inhibitor family.</text>
</comment>
<name>A0A3Q0HJV8_ALLSI</name>
<dbReference type="InterPro" id="IPR045860">
    <property type="entry name" value="Snake_toxin-like_sf"/>
</dbReference>
<dbReference type="CDD" id="cd23588">
    <property type="entry name" value="TFP_LU_ECD_PLIG"/>
    <property type="match status" value="1"/>
</dbReference>
<feature type="chain" id="PRO_5018159079" evidence="5">
    <location>
        <begin position="20"/>
        <end position="223"/>
    </location>
</feature>
<feature type="signal peptide" evidence="5">
    <location>
        <begin position="1"/>
        <end position="19"/>
    </location>
</feature>
<dbReference type="GO" id="GO:0019834">
    <property type="term" value="F:phospholipase A2 inhibitor activity"/>
    <property type="evidence" value="ECO:0007669"/>
    <property type="project" value="UniProtKB-KW"/>
</dbReference>
<protein>
    <submittedName>
        <fullName evidence="9">Phospholipase A2 inhibitor and Ly6/PLAUR domain-containing protein-like</fullName>
    </submittedName>
</protein>
<dbReference type="InterPro" id="IPR004126">
    <property type="entry name" value="PLipase_A2_inh_N"/>
</dbReference>
<keyword evidence="3" id="KW-0964">Secreted</keyword>
<feature type="domain" description="UPAR/Ly6" evidence="6">
    <location>
        <begin position="115"/>
        <end position="194"/>
    </location>
</feature>
<dbReference type="GO" id="GO:0030154">
    <property type="term" value="P:cell differentiation"/>
    <property type="evidence" value="ECO:0007669"/>
    <property type="project" value="UniProtKB-ARBA"/>
</dbReference>
<evidence type="ECO:0000256" key="2">
    <source>
        <dbReference type="ARBA" id="ARBA00006570"/>
    </source>
</evidence>
<evidence type="ECO:0000256" key="3">
    <source>
        <dbReference type="ARBA" id="ARBA00022525"/>
    </source>
</evidence>
<gene>
    <name evidence="9" type="primary">LOC102368396</name>
</gene>
<evidence type="ECO:0000313" key="9">
    <source>
        <dbReference type="RefSeq" id="XP_025072246.1"/>
    </source>
</evidence>
<dbReference type="InParanoid" id="A0A3Q0HJV8"/>
<dbReference type="Pfam" id="PF02988">
    <property type="entry name" value="PLA2_inh"/>
    <property type="match status" value="1"/>
</dbReference>
<keyword evidence="4" id="KW-1015">Disulfide bond</keyword>
<sequence>MKVPIILLFLSTLLVAGTCLECEVCSGIGNTCNGKMMACSSGEDSCFIALVELPGSFGSVKYIQTMKGCVTSRVCGRSPAIFHSSVTYRLAFTCCTGDSCKHTSVQLPAENIIPNGLYCPTCVTTGDTNDCSIARVACTGEETECLHLAEPVSSDPGAAKPPTPHKGCATPPTCNLGDAIKKFGILVDLQTCTKPTAFASSAAGRGRLLLPSFIGLILAMLLV</sequence>
<organism evidence="8 9">
    <name type="scientific">Alligator sinensis</name>
    <name type="common">Chinese alligator</name>
    <dbReference type="NCBI Taxonomy" id="38654"/>
    <lineage>
        <taxon>Eukaryota</taxon>
        <taxon>Metazoa</taxon>
        <taxon>Chordata</taxon>
        <taxon>Craniata</taxon>
        <taxon>Vertebrata</taxon>
        <taxon>Euteleostomi</taxon>
        <taxon>Archelosauria</taxon>
        <taxon>Archosauria</taxon>
        <taxon>Crocodylia</taxon>
        <taxon>Alligatoridae</taxon>
        <taxon>Alligatorinae</taxon>
        <taxon>Alligator</taxon>
    </lineage>
</organism>
<dbReference type="RefSeq" id="XP_025072246.1">
    <property type="nucleotide sequence ID" value="XM_025216461.1"/>
</dbReference>
<keyword evidence="9" id="KW-0593">Phospholipase A2 inhibitor</keyword>
<reference evidence="9" key="1">
    <citation type="submission" date="2025-08" db="UniProtKB">
        <authorList>
            <consortium name="RefSeq"/>
        </authorList>
    </citation>
    <scope>IDENTIFICATION</scope>
</reference>
<accession>A0A3Q0HJV8</accession>
<dbReference type="PANTHER" id="PTHR20914">
    <property type="entry name" value="LY6/PLAUR DOMAIN-CONTAINING PROTEIN 8"/>
    <property type="match status" value="1"/>
</dbReference>
<evidence type="ECO:0000256" key="5">
    <source>
        <dbReference type="SAM" id="SignalP"/>
    </source>
</evidence>